<feature type="compositionally biased region" description="Acidic residues" evidence="1">
    <location>
        <begin position="264"/>
        <end position="295"/>
    </location>
</feature>
<dbReference type="PANTHER" id="PTHR35711">
    <property type="entry name" value="EXPRESSED PROTEIN"/>
    <property type="match status" value="1"/>
</dbReference>
<feature type="compositionally biased region" description="Low complexity" evidence="1">
    <location>
        <begin position="620"/>
        <end position="637"/>
    </location>
</feature>
<reference evidence="2" key="1">
    <citation type="submission" date="2021-03" db="EMBL/GenBank/DDBJ databases">
        <authorList>
            <person name="Palmer J.M."/>
        </authorList>
    </citation>
    <scope>NUCLEOTIDE SEQUENCE</scope>
    <source>
        <strain evidence="2">ARV_011</strain>
    </source>
</reference>
<evidence type="ECO:0000256" key="1">
    <source>
        <dbReference type="SAM" id="MobiDB-lite"/>
    </source>
</evidence>
<organism evidence="2 3">
    <name type="scientific">Scheffersomyces spartinae</name>
    <dbReference type="NCBI Taxonomy" id="45513"/>
    <lineage>
        <taxon>Eukaryota</taxon>
        <taxon>Fungi</taxon>
        <taxon>Dikarya</taxon>
        <taxon>Ascomycota</taxon>
        <taxon>Saccharomycotina</taxon>
        <taxon>Pichiomycetes</taxon>
        <taxon>Debaryomycetaceae</taxon>
        <taxon>Scheffersomyces</taxon>
    </lineage>
</organism>
<dbReference type="OrthoDB" id="4026747at2759"/>
<keyword evidence="3" id="KW-1185">Reference proteome</keyword>
<feature type="region of interest" description="Disordered" evidence="1">
    <location>
        <begin position="715"/>
        <end position="739"/>
    </location>
</feature>
<feature type="compositionally biased region" description="Polar residues" evidence="1">
    <location>
        <begin position="540"/>
        <end position="552"/>
    </location>
</feature>
<evidence type="ECO:0000313" key="2">
    <source>
        <dbReference type="EMBL" id="KAG7194542.1"/>
    </source>
</evidence>
<feature type="region of interest" description="Disordered" evidence="1">
    <location>
        <begin position="519"/>
        <end position="557"/>
    </location>
</feature>
<feature type="region of interest" description="Disordered" evidence="1">
    <location>
        <begin position="584"/>
        <end position="637"/>
    </location>
</feature>
<accession>A0A9P7VAZ7</accession>
<feature type="compositionally biased region" description="Low complexity" evidence="1">
    <location>
        <begin position="586"/>
        <end position="613"/>
    </location>
</feature>
<evidence type="ECO:0000313" key="3">
    <source>
        <dbReference type="Proteomes" id="UP000790833"/>
    </source>
</evidence>
<feature type="compositionally biased region" description="Acidic residues" evidence="1">
    <location>
        <begin position="74"/>
        <end position="92"/>
    </location>
</feature>
<protein>
    <submittedName>
        <fullName evidence="2">Uncharacterized protein</fullName>
    </submittedName>
</protein>
<proteinExistence type="predicted"/>
<name>A0A9P7VAZ7_9ASCO</name>
<sequence length="803" mass="88331">MKTGTKDNDNDIVTIVTNLLEEEVHKSRITISGKNANKSVASSAPTPFPITPTLFNHSHNNNINHMPHKKYFDEGSDDDDSYVSDISSDDADDNHNGGGSNDVNHDHNLKIDQVIMEFDKTSESSSQSIAKPKAVNYSTAGSELLAVTKSVSPNHRVEGGTTTNSHLASAFKDKRIFYIENSPTPVDPPLHSNLTTPQVGGDGSSQRTSSSDVGDPHQALKRQDSLFSNYSFRSENGKANRNRLVSSVLNPNGLPPPEEHFSSEDEYTSTDISEMDDDDDDDDGDDDDDEFDDTVEDIKFKRRVIEDVEDESEASINNTNNNYSNTINNHLNNINKFLPSRKNSQRSEANSNYEDDSSEWLSITASEDSHHEDQAPPLVFQKINPEKSSSTLNYMAEIDEKEEEGVEVALYDREDTSSPNSPKAKRKPKSLLSGLFLNEMAQTNGGASAFKYPPKKNDGKPILKRSSTTGIITIEQNPKNDTKVKRSSIIFTKKHMSLSDISRNYPHYANELVENTLLLDNPPPSSNSLKPSSILEKEGSAQSRTTQNNQNLMEDPNELLIRKQKSVVGLSDFKVTITNSHTNGMLSSSLSRYSPSSRVSTSYDDTHGNNNDSNGGGGATTTTTNESSNGNIKSMLSKSSRSLSGLFNVSKMKLSLTPLNRPEQNVLNDNVVTLASKREEPFAVDSHEKSPNVVNVSTPPKVILPHSPQVHSLLSSKDTTQSNADQPLGVHSTTAPRLSPGTLRKAMIQSELSSLLKESIIKDYKLGKVPKPDRVVPNIGPELVRAISDNNEEEDDDYHSKGW</sequence>
<feature type="region of interest" description="Disordered" evidence="1">
    <location>
        <begin position="242"/>
        <end position="295"/>
    </location>
</feature>
<feature type="region of interest" description="Disordered" evidence="1">
    <location>
        <begin position="180"/>
        <end position="228"/>
    </location>
</feature>
<dbReference type="Proteomes" id="UP000790833">
    <property type="component" value="Unassembled WGS sequence"/>
</dbReference>
<comment type="caution">
    <text evidence="2">The sequence shown here is derived from an EMBL/GenBank/DDBJ whole genome shotgun (WGS) entry which is preliminary data.</text>
</comment>
<dbReference type="PANTHER" id="PTHR35711:SF1">
    <property type="entry name" value="ECTODERMAL, ISOFORM F"/>
    <property type="match status" value="1"/>
</dbReference>
<dbReference type="AlphaFoldDB" id="A0A9P7VAZ7"/>
<dbReference type="GeneID" id="66118131"/>
<gene>
    <name evidence="2" type="ORF">KQ657_004757</name>
</gene>
<feature type="compositionally biased region" description="Polar residues" evidence="1">
    <location>
        <begin position="715"/>
        <end position="736"/>
    </location>
</feature>
<dbReference type="RefSeq" id="XP_043050089.1">
    <property type="nucleotide sequence ID" value="XM_043195423.1"/>
</dbReference>
<feature type="compositionally biased region" description="Polar residues" evidence="1">
    <location>
        <begin position="192"/>
        <end position="212"/>
    </location>
</feature>
<dbReference type="EMBL" id="JAHMUF010000007">
    <property type="protein sequence ID" value="KAG7194542.1"/>
    <property type="molecule type" value="Genomic_DNA"/>
</dbReference>
<feature type="region of interest" description="Disordered" evidence="1">
    <location>
        <begin position="59"/>
        <end position="107"/>
    </location>
</feature>